<dbReference type="AlphaFoldDB" id="A0A0N7M1M8"/>
<dbReference type="Proteomes" id="UP000051681">
    <property type="component" value="Unassembled WGS sequence"/>
</dbReference>
<sequence>MLRNIDPVLSPELLKILRAMGHGDEIVIADANFPAESTARASGAACVRADGSDASEMLRAILSVLPLDNFVPDPALSMQVVGNPDEVPAAVADYQTIINDVADHPAQIQSLERFAFYDRAAQAYAVVQTGERRLYGNIILKKGVIG</sequence>
<dbReference type="GO" id="GO:0062193">
    <property type="term" value="F:D-ribose pyranase activity"/>
    <property type="evidence" value="ECO:0007669"/>
    <property type="project" value="UniProtKB-EC"/>
</dbReference>
<evidence type="ECO:0000313" key="4">
    <source>
        <dbReference type="EMBL" id="CUH83747.1"/>
    </source>
</evidence>
<dbReference type="STRING" id="340021.TM5383_00948"/>
<accession>A0A0N7M1M8</accession>
<dbReference type="GO" id="GO:0006004">
    <property type="term" value="P:fucose metabolic process"/>
    <property type="evidence" value="ECO:0007669"/>
    <property type="project" value="TreeGrafter"/>
</dbReference>
<comment type="catalytic activity">
    <reaction evidence="1">
        <text>beta-D-ribopyranose = beta-D-ribofuranose</text>
        <dbReference type="Rhea" id="RHEA:25432"/>
        <dbReference type="ChEBI" id="CHEBI:27476"/>
        <dbReference type="ChEBI" id="CHEBI:47002"/>
        <dbReference type="EC" id="5.4.99.62"/>
    </reaction>
</comment>
<evidence type="ECO:0000313" key="5">
    <source>
        <dbReference type="Proteomes" id="UP000051681"/>
    </source>
</evidence>
<dbReference type="InterPro" id="IPR023750">
    <property type="entry name" value="RbsD-like_sf"/>
</dbReference>
<evidence type="ECO:0000256" key="3">
    <source>
        <dbReference type="ARBA" id="ARBA00036324"/>
    </source>
</evidence>
<dbReference type="Pfam" id="PF05025">
    <property type="entry name" value="RbsD_FucU"/>
    <property type="match status" value="1"/>
</dbReference>
<dbReference type="PANTHER" id="PTHR31690:SF4">
    <property type="entry name" value="FUCOSE MUTAROTASE"/>
    <property type="match status" value="1"/>
</dbReference>
<dbReference type="OrthoDB" id="7947972at2"/>
<dbReference type="PANTHER" id="PTHR31690">
    <property type="entry name" value="FUCOSE MUTAROTASE"/>
    <property type="match status" value="1"/>
</dbReference>
<keyword evidence="5" id="KW-1185">Reference proteome</keyword>
<dbReference type="SUPFAM" id="SSF102546">
    <property type="entry name" value="RbsD-like"/>
    <property type="match status" value="1"/>
</dbReference>
<proteinExistence type="predicted"/>
<evidence type="ECO:0000256" key="1">
    <source>
        <dbReference type="ARBA" id="ARBA00000223"/>
    </source>
</evidence>
<keyword evidence="2 4" id="KW-0413">Isomerase</keyword>
<comment type="catalytic activity">
    <reaction evidence="3">
        <text>alpha-L-fucose = beta-L-fucose</text>
        <dbReference type="Rhea" id="RHEA:25580"/>
        <dbReference type="ChEBI" id="CHEBI:42548"/>
        <dbReference type="ChEBI" id="CHEBI:42589"/>
        <dbReference type="EC" id="5.1.3.29"/>
    </reaction>
</comment>
<name>A0A0N7M1M8_9RHOB</name>
<dbReference type="RefSeq" id="WP_058317887.1">
    <property type="nucleotide sequence ID" value="NZ_CYSF01000006.1"/>
</dbReference>
<dbReference type="InterPro" id="IPR007721">
    <property type="entry name" value="RbsD_FucU"/>
</dbReference>
<dbReference type="EC" id="5.1.3.-" evidence="4"/>
<dbReference type="EMBL" id="CYSF01000006">
    <property type="protein sequence ID" value="CUH83747.1"/>
    <property type="molecule type" value="Genomic_DNA"/>
</dbReference>
<evidence type="ECO:0000256" key="2">
    <source>
        <dbReference type="ARBA" id="ARBA00023235"/>
    </source>
</evidence>
<dbReference type="InterPro" id="IPR050443">
    <property type="entry name" value="RbsD/FucU_mutarotase"/>
</dbReference>
<reference evidence="4 5" key="1">
    <citation type="submission" date="2015-09" db="EMBL/GenBank/DDBJ databases">
        <authorList>
            <consortium name="Swine Surveillance"/>
        </authorList>
    </citation>
    <scope>NUCLEOTIDE SEQUENCE [LARGE SCALE GENOMIC DNA]</scope>
    <source>
        <strain evidence="4 5">CECT 8383</strain>
    </source>
</reference>
<dbReference type="Gene3D" id="3.40.1650.10">
    <property type="entry name" value="RbsD-like domain"/>
    <property type="match status" value="1"/>
</dbReference>
<protein>
    <submittedName>
        <fullName evidence="4">L-fucose mutarotase</fullName>
        <ecNumber evidence="4">5.1.3.-</ecNumber>
    </submittedName>
</protein>
<dbReference type="GO" id="GO:0042806">
    <property type="term" value="F:fucose binding"/>
    <property type="evidence" value="ECO:0007669"/>
    <property type="project" value="TreeGrafter"/>
</dbReference>
<dbReference type="GO" id="GO:0036373">
    <property type="term" value="F:L-fucose mutarotase activity"/>
    <property type="evidence" value="ECO:0007669"/>
    <property type="project" value="UniProtKB-EC"/>
</dbReference>
<organism evidence="4 5">
    <name type="scientific">Thalassovita mediterranea</name>
    <dbReference type="NCBI Taxonomy" id="340021"/>
    <lineage>
        <taxon>Bacteria</taxon>
        <taxon>Pseudomonadati</taxon>
        <taxon>Pseudomonadota</taxon>
        <taxon>Alphaproteobacteria</taxon>
        <taxon>Rhodobacterales</taxon>
        <taxon>Roseobacteraceae</taxon>
        <taxon>Thalassovita</taxon>
    </lineage>
</organism>
<gene>
    <name evidence="4" type="primary">fucU</name>
    <name evidence="4" type="ORF">TM5383_00948</name>
</gene>